<evidence type="ECO:0000259" key="7">
    <source>
        <dbReference type="Pfam" id="PF25954"/>
    </source>
</evidence>
<keyword evidence="11" id="KW-1185">Reference proteome</keyword>
<feature type="chain" id="PRO_5037745094" evidence="6">
    <location>
        <begin position="32"/>
        <end position="387"/>
    </location>
</feature>
<feature type="domain" description="CusB-like beta-barrel" evidence="7">
    <location>
        <begin position="235"/>
        <end position="306"/>
    </location>
</feature>
<comment type="similarity">
    <text evidence="1">Belongs to the membrane fusion protein (MFP) (TC 8.A.1) family.</text>
</comment>
<accession>A0A975MN50</accession>
<feature type="domain" description="CzcB-like barrel-sandwich hybrid" evidence="9">
    <location>
        <begin position="85"/>
        <end position="227"/>
    </location>
</feature>
<dbReference type="InterPro" id="IPR058627">
    <property type="entry name" value="MdtA-like_C"/>
</dbReference>
<dbReference type="Pfam" id="PF25954">
    <property type="entry name" value="Beta-barrel_RND_2"/>
    <property type="match status" value="1"/>
</dbReference>
<protein>
    <submittedName>
        <fullName evidence="10">Efflux RND transporter periplasmic adaptor subunit</fullName>
    </submittedName>
</protein>
<dbReference type="InterPro" id="IPR006143">
    <property type="entry name" value="RND_pump_MFP"/>
</dbReference>
<dbReference type="InterPro" id="IPR058647">
    <property type="entry name" value="BSH_CzcB-like"/>
</dbReference>
<evidence type="ECO:0000256" key="5">
    <source>
        <dbReference type="ARBA" id="ARBA00058766"/>
    </source>
</evidence>
<keyword evidence="2" id="KW-0813">Transport</keyword>
<dbReference type="SUPFAM" id="SSF111369">
    <property type="entry name" value="HlyD-like secretion proteins"/>
    <property type="match status" value="1"/>
</dbReference>
<evidence type="ECO:0000256" key="6">
    <source>
        <dbReference type="SAM" id="SignalP"/>
    </source>
</evidence>
<evidence type="ECO:0000259" key="9">
    <source>
        <dbReference type="Pfam" id="PF25973"/>
    </source>
</evidence>
<keyword evidence="3" id="KW-0862">Zinc</keyword>
<dbReference type="EMBL" id="CP073754">
    <property type="protein sequence ID" value="QWF70842.1"/>
    <property type="molecule type" value="Genomic_DNA"/>
</dbReference>
<dbReference type="GO" id="GO:0046686">
    <property type="term" value="P:response to cadmium ion"/>
    <property type="evidence" value="ECO:0007669"/>
    <property type="project" value="UniProtKB-KW"/>
</dbReference>
<dbReference type="Gene3D" id="2.40.30.170">
    <property type="match status" value="1"/>
</dbReference>
<dbReference type="InterPro" id="IPR058792">
    <property type="entry name" value="Beta-barrel_RND_2"/>
</dbReference>
<evidence type="ECO:0000256" key="2">
    <source>
        <dbReference type="ARBA" id="ARBA00022448"/>
    </source>
</evidence>
<dbReference type="GO" id="GO:0016020">
    <property type="term" value="C:membrane"/>
    <property type="evidence" value="ECO:0007669"/>
    <property type="project" value="InterPro"/>
</dbReference>
<evidence type="ECO:0000259" key="8">
    <source>
        <dbReference type="Pfam" id="PF25967"/>
    </source>
</evidence>
<feature type="domain" description="Multidrug resistance protein MdtA-like C-terminal permuted SH3" evidence="8">
    <location>
        <begin position="311"/>
        <end position="370"/>
    </location>
</feature>
<dbReference type="FunFam" id="2.40.420.20:FF:000006">
    <property type="entry name" value="RND family efflux transporter MFP subunit"/>
    <property type="match status" value="1"/>
</dbReference>
<reference evidence="10" key="1">
    <citation type="submission" date="2021-04" db="EMBL/GenBank/DDBJ databases">
        <title>Draft genome sequence data of methanotrophic Methylovulum sp. strain S1L and Methylomonas sp. strain S2AM isolated from boreal lake water columns.</title>
        <authorList>
            <person name="Rissanen A.J."/>
            <person name="Mangayil R."/>
            <person name="Svenning M.M."/>
            <person name="Khanongnuch R."/>
        </authorList>
    </citation>
    <scope>NUCLEOTIDE SEQUENCE</scope>
    <source>
        <strain evidence="10">S2AM</strain>
    </source>
</reference>
<evidence type="ECO:0000256" key="3">
    <source>
        <dbReference type="ARBA" id="ARBA00022833"/>
    </source>
</evidence>
<keyword evidence="6" id="KW-0732">Signal</keyword>
<dbReference type="Gene3D" id="2.40.420.20">
    <property type="match status" value="1"/>
</dbReference>
<dbReference type="KEGG" id="mpad:KEF85_16250"/>
<dbReference type="InterPro" id="IPR051909">
    <property type="entry name" value="MFP_Cation_Efflux"/>
</dbReference>
<dbReference type="NCBIfam" id="TIGR01730">
    <property type="entry name" value="RND_mfp"/>
    <property type="match status" value="1"/>
</dbReference>
<dbReference type="Pfam" id="PF25973">
    <property type="entry name" value="BSH_CzcB"/>
    <property type="match status" value="1"/>
</dbReference>
<organism evidence="10 11">
    <name type="scientific">Methylomonas paludis</name>
    <dbReference type="NCBI Taxonomy" id="1173101"/>
    <lineage>
        <taxon>Bacteria</taxon>
        <taxon>Pseudomonadati</taxon>
        <taxon>Pseudomonadota</taxon>
        <taxon>Gammaproteobacteria</taxon>
        <taxon>Methylococcales</taxon>
        <taxon>Methylococcaceae</taxon>
        <taxon>Methylomonas</taxon>
    </lineage>
</organism>
<dbReference type="FunFam" id="2.40.30.170:FF:000010">
    <property type="entry name" value="Efflux RND transporter periplasmic adaptor subunit"/>
    <property type="match status" value="1"/>
</dbReference>
<dbReference type="Proteomes" id="UP000676649">
    <property type="component" value="Chromosome"/>
</dbReference>
<dbReference type="Pfam" id="PF25967">
    <property type="entry name" value="RND-MFP_C"/>
    <property type="match status" value="1"/>
</dbReference>
<dbReference type="PANTHER" id="PTHR30097">
    <property type="entry name" value="CATION EFFLUX SYSTEM PROTEIN CUSB"/>
    <property type="match status" value="1"/>
</dbReference>
<evidence type="ECO:0000313" key="10">
    <source>
        <dbReference type="EMBL" id="QWF70842.1"/>
    </source>
</evidence>
<feature type="signal peptide" evidence="6">
    <location>
        <begin position="1"/>
        <end position="31"/>
    </location>
</feature>
<gene>
    <name evidence="10" type="ORF">KEF85_16250</name>
</gene>
<dbReference type="Gene3D" id="1.10.287.470">
    <property type="entry name" value="Helix hairpin bin"/>
    <property type="match status" value="1"/>
</dbReference>
<evidence type="ECO:0000313" key="11">
    <source>
        <dbReference type="Proteomes" id="UP000676649"/>
    </source>
</evidence>
<comment type="function">
    <text evidence="5">CzcA and CzcB together would act in zinc efflux nearly as effectively as the complete czc efflux system (CzcABC). The CzcB protein is thought to funnel zinc cations to the CzcA transport protein.</text>
</comment>
<evidence type="ECO:0000256" key="4">
    <source>
        <dbReference type="ARBA" id="ARBA00043263"/>
    </source>
</evidence>
<dbReference type="AlphaFoldDB" id="A0A975MN50"/>
<evidence type="ECO:0000256" key="1">
    <source>
        <dbReference type="ARBA" id="ARBA00009477"/>
    </source>
</evidence>
<name>A0A975MN50_9GAMM</name>
<keyword evidence="4" id="KW-0105">Cadmium resistance</keyword>
<dbReference type="RefSeq" id="WP_215582305.1">
    <property type="nucleotide sequence ID" value="NZ_CP073754.1"/>
</dbReference>
<sequence>MNKYLHLPKKPYLLGLALVVLLNACSSAPDAQPAKPPRAPTSGEVILDANSPKKAYVKVAALALEQHPLLQPLAGKIVYDESLTSRISSPVAGRVINTPLALGSPVQPGTTLLELSSPDVADAEAAYIKADADLVLANNILQRQQQLYEGKAIALKDLELAQDGYHTAQSELQRALNRLKNLHINPHQSDGRFALRANLPGIVVERSVNPGMEVRPDLDTPLFVISDIKKLTVLMEVYEVNIGKIKPGQKLSVTVPAYPDQEFAATVRYIGQVLDENTRTVQVRCDLPNSDGRLLPGMYATITIKSAPDDQAILIPLTAIFTEDDADYVFVEIAENHYKQRAVEIGLRLKDKAVISSGLQPNERLVTEGALMLRTEEEVETDVKTAQ</sequence>
<proteinExistence type="inferred from homology"/>
<dbReference type="GO" id="GO:0022857">
    <property type="term" value="F:transmembrane transporter activity"/>
    <property type="evidence" value="ECO:0007669"/>
    <property type="project" value="InterPro"/>
</dbReference>